<dbReference type="SMART" id="SM00895">
    <property type="entry name" value="FCD"/>
    <property type="match status" value="1"/>
</dbReference>
<keyword evidence="1" id="KW-0805">Transcription regulation</keyword>
<dbReference type="Proteomes" id="UP000826462">
    <property type="component" value="Chromosome 1"/>
</dbReference>
<dbReference type="Pfam" id="PF00392">
    <property type="entry name" value="GntR"/>
    <property type="match status" value="1"/>
</dbReference>
<evidence type="ECO:0000259" key="5">
    <source>
        <dbReference type="PROSITE" id="PS50949"/>
    </source>
</evidence>
<proteinExistence type="predicted"/>
<dbReference type="SUPFAM" id="SSF48008">
    <property type="entry name" value="GntR ligand-binding domain-like"/>
    <property type="match status" value="1"/>
</dbReference>
<evidence type="ECO:0000256" key="2">
    <source>
        <dbReference type="ARBA" id="ARBA00023125"/>
    </source>
</evidence>
<gene>
    <name evidence="6" type="ORF">KZJ38_12535</name>
</gene>
<evidence type="ECO:0000313" key="6">
    <source>
        <dbReference type="EMBL" id="QYD67213.1"/>
    </source>
</evidence>
<evidence type="ECO:0000313" key="7">
    <source>
        <dbReference type="Proteomes" id="UP000826462"/>
    </source>
</evidence>
<dbReference type="PROSITE" id="PS50949">
    <property type="entry name" value="HTH_GNTR"/>
    <property type="match status" value="1"/>
</dbReference>
<dbReference type="PANTHER" id="PTHR43537">
    <property type="entry name" value="TRANSCRIPTIONAL REGULATOR, GNTR FAMILY"/>
    <property type="match status" value="1"/>
</dbReference>
<dbReference type="EMBL" id="CP080095">
    <property type="protein sequence ID" value="QYD67213.1"/>
    <property type="molecule type" value="Genomic_DNA"/>
</dbReference>
<dbReference type="RefSeq" id="WP_219796207.1">
    <property type="nucleotide sequence ID" value="NZ_CP080095.1"/>
</dbReference>
<dbReference type="Gene3D" id="1.10.10.10">
    <property type="entry name" value="Winged helix-like DNA-binding domain superfamily/Winged helix DNA-binding domain"/>
    <property type="match status" value="1"/>
</dbReference>
<dbReference type="PANTHER" id="PTHR43537:SF5">
    <property type="entry name" value="UXU OPERON TRANSCRIPTIONAL REGULATOR"/>
    <property type="match status" value="1"/>
</dbReference>
<name>A0ABX8UEM7_9BURK</name>
<dbReference type="SUPFAM" id="SSF46785">
    <property type="entry name" value="Winged helix' DNA-binding domain"/>
    <property type="match status" value="1"/>
</dbReference>
<feature type="domain" description="HTH gntR-type" evidence="5">
    <location>
        <begin position="14"/>
        <end position="82"/>
    </location>
</feature>
<evidence type="ECO:0000256" key="3">
    <source>
        <dbReference type="ARBA" id="ARBA00023163"/>
    </source>
</evidence>
<evidence type="ECO:0000256" key="4">
    <source>
        <dbReference type="SAM" id="MobiDB-lite"/>
    </source>
</evidence>
<dbReference type="Gene3D" id="1.20.120.530">
    <property type="entry name" value="GntR ligand-binding domain-like"/>
    <property type="match status" value="1"/>
</dbReference>
<dbReference type="PRINTS" id="PR00035">
    <property type="entry name" value="HTHGNTR"/>
</dbReference>
<accession>A0ABX8UEM7</accession>
<dbReference type="InterPro" id="IPR000524">
    <property type="entry name" value="Tscrpt_reg_HTH_GntR"/>
</dbReference>
<feature type="region of interest" description="Disordered" evidence="4">
    <location>
        <begin position="233"/>
        <end position="256"/>
    </location>
</feature>
<keyword evidence="2" id="KW-0238">DNA-binding</keyword>
<dbReference type="CDD" id="cd07377">
    <property type="entry name" value="WHTH_GntR"/>
    <property type="match status" value="1"/>
</dbReference>
<reference evidence="6 7" key="1">
    <citation type="submission" date="2021-07" db="EMBL/GenBank/DDBJ databases">
        <title>Paraburkholderia edwinii protects Aspergillus sp. from phenazines by acting as a toxin sponge.</title>
        <authorList>
            <person name="Dahlstrom K.M."/>
            <person name="Newman D.K."/>
        </authorList>
    </citation>
    <scope>NUCLEOTIDE SEQUENCE [LARGE SCALE GENOMIC DNA]</scope>
    <source>
        <strain evidence="6 7">Pe01</strain>
    </source>
</reference>
<dbReference type="InterPro" id="IPR036388">
    <property type="entry name" value="WH-like_DNA-bd_sf"/>
</dbReference>
<keyword evidence="3" id="KW-0804">Transcription</keyword>
<dbReference type="SMART" id="SM00345">
    <property type="entry name" value="HTH_GNTR"/>
    <property type="match status" value="1"/>
</dbReference>
<dbReference type="InterPro" id="IPR036390">
    <property type="entry name" value="WH_DNA-bd_sf"/>
</dbReference>
<keyword evidence="7" id="KW-1185">Reference proteome</keyword>
<dbReference type="InterPro" id="IPR011711">
    <property type="entry name" value="GntR_C"/>
</dbReference>
<organism evidence="6 7">
    <name type="scientific">Paraburkholderia edwinii</name>
    <dbReference type="NCBI Taxonomy" id="2861782"/>
    <lineage>
        <taxon>Bacteria</taxon>
        <taxon>Pseudomonadati</taxon>
        <taxon>Pseudomonadota</taxon>
        <taxon>Betaproteobacteria</taxon>
        <taxon>Burkholderiales</taxon>
        <taxon>Burkholderiaceae</taxon>
        <taxon>Paraburkholderia</taxon>
    </lineage>
</organism>
<sequence length="256" mass="28356">MPQAPEARPLRRARNLTEEVVAELSERIRGGALRPGDKMPTESEIMNQLGVSRTVVREAISRLQAARLVQTRHGIGTFVLEPQEQESFLGGVPSELTVRDVMAILELRISLEAEAAGLAAVRRTDENLKEMRRALDEFQQHVAQRTGNAVAADVAFHLELAKATGNRYFHSILSQLGNTIIPRTRVNSAALAHNDPETYLDRVNREHEDIYDAIARRDPESARAAMRMHLSNSRERLRRAQEAGAGADAGKTAQTA</sequence>
<evidence type="ECO:0000256" key="1">
    <source>
        <dbReference type="ARBA" id="ARBA00023015"/>
    </source>
</evidence>
<dbReference type="Pfam" id="PF07729">
    <property type="entry name" value="FCD"/>
    <property type="match status" value="1"/>
</dbReference>
<dbReference type="InterPro" id="IPR008920">
    <property type="entry name" value="TF_FadR/GntR_C"/>
</dbReference>
<protein>
    <submittedName>
        <fullName evidence="6">FadR family transcriptional regulator</fullName>
    </submittedName>
</protein>